<keyword evidence="8" id="KW-0679">Respiratory chain</keyword>
<reference evidence="20" key="3">
    <citation type="submission" date="2025-09" db="UniProtKB">
        <authorList>
            <consortium name="Ensembl"/>
        </authorList>
    </citation>
    <scope>IDENTIFICATION</scope>
</reference>
<reference evidence="20 21" key="1">
    <citation type="submission" date="2008-02" db="EMBL/GenBank/DDBJ databases">
        <title>A 6x draft sequence assembly of the Pongo pygmaeus abelii genome.</title>
        <authorList>
            <person name="Wilson R.K."/>
            <person name="Mardis E."/>
        </authorList>
    </citation>
    <scope>NUCLEOTIDE SEQUENCE [LARGE SCALE GENOMIC DNA]</scope>
</reference>
<evidence type="ECO:0000256" key="2">
    <source>
        <dbReference type="ARBA" id="ARBA00004298"/>
    </source>
</evidence>
<sequence>MRISPSERCRVQEGRRKRPSSMLTSSPTSANAQAHFLKLKVSIGKGPQNRAGAIVAWVAKMSFPKYKPSRLSPLPETLDPAEYNISPETRRAQAERLAIRAQLKREYLLQYNDPNRRGLIENPALLRWAYARTTNVYPNFRPTPKNSLMGALYGFGPLIFIYYIIKTERDRKEKLIQEGKLDRTFQLSY</sequence>
<evidence type="ECO:0000256" key="12">
    <source>
        <dbReference type="ARBA" id="ARBA00022989"/>
    </source>
</evidence>
<evidence type="ECO:0000256" key="13">
    <source>
        <dbReference type="ARBA" id="ARBA00022990"/>
    </source>
</evidence>
<dbReference type="HOGENOM" id="CLU_123402_0_0_1"/>
<accession>K7ESQ7</accession>
<keyword evidence="10" id="KW-0999">Mitochondrion inner membrane</keyword>
<gene>
    <name evidence="20" type="primary">NDUFB4</name>
</gene>
<evidence type="ECO:0000256" key="7">
    <source>
        <dbReference type="ARBA" id="ARBA00022553"/>
    </source>
</evidence>
<reference evidence="20" key="2">
    <citation type="submission" date="2025-08" db="UniProtKB">
        <authorList>
            <consortium name="Ensembl"/>
        </authorList>
    </citation>
    <scope>IDENTIFICATION</scope>
</reference>
<dbReference type="FunCoup" id="K7ESQ7">
    <property type="interactions" value="976"/>
</dbReference>
<comment type="similarity">
    <text evidence="3">Belongs to the complex I NDUFB4 subunit family.</text>
</comment>
<evidence type="ECO:0000256" key="4">
    <source>
        <dbReference type="ARBA" id="ARBA00011533"/>
    </source>
</evidence>
<keyword evidence="7" id="KW-0597">Phosphoprotein</keyword>
<comment type="subcellular location">
    <subcellularLocation>
        <location evidence="2">Mitochondrion inner membrane</location>
        <topology evidence="2">Single-pass membrane protein</topology>
        <orientation evidence="2">Matrix side</orientation>
    </subcellularLocation>
</comment>
<evidence type="ECO:0000256" key="9">
    <source>
        <dbReference type="ARBA" id="ARBA00022692"/>
    </source>
</evidence>
<evidence type="ECO:0000256" key="11">
    <source>
        <dbReference type="ARBA" id="ARBA00022982"/>
    </source>
</evidence>
<keyword evidence="11" id="KW-0249">Electron transport</keyword>
<evidence type="ECO:0000256" key="8">
    <source>
        <dbReference type="ARBA" id="ARBA00022660"/>
    </source>
</evidence>
<protein>
    <recommendedName>
        <fullName evidence="5">NADH dehydrogenase [ubiquinone] 1 beta subcomplex subunit 4</fullName>
    </recommendedName>
    <alternativeName>
        <fullName evidence="16">Complex I-B15</fullName>
    </alternativeName>
    <alternativeName>
        <fullName evidence="17">NADH-ubiquinone oxidoreductase B15 subunit</fullName>
    </alternativeName>
</protein>
<dbReference type="PANTHER" id="PTHR15469">
    <property type="entry name" value="NADH-UBIQUINONE OXIDOREDUCTASE B15 SUBUNIT"/>
    <property type="match status" value="1"/>
</dbReference>
<dbReference type="GeneTree" id="ENSGT00390000007133"/>
<dbReference type="AlphaFoldDB" id="K7ESQ7"/>
<name>K7ESQ7_PONAB</name>
<dbReference type="PANTHER" id="PTHR15469:SF1">
    <property type="entry name" value="NADH DEHYDROGENASE [UBIQUINONE] 1 BETA SUBCOMPLEX SUBUNIT 4"/>
    <property type="match status" value="1"/>
</dbReference>
<keyword evidence="6" id="KW-0813">Transport</keyword>
<dbReference type="Pfam" id="PF07225">
    <property type="entry name" value="NDUF_B4"/>
    <property type="match status" value="1"/>
</dbReference>
<evidence type="ECO:0000256" key="16">
    <source>
        <dbReference type="ARBA" id="ARBA00030212"/>
    </source>
</evidence>
<evidence type="ECO:0000313" key="20">
    <source>
        <dbReference type="Ensembl" id="ENSPPYP00000015101.2"/>
    </source>
</evidence>
<feature type="transmembrane region" description="Helical" evidence="19">
    <location>
        <begin position="148"/>
        <end position="165"/>
    </location>
</feature>
<evidence type="ECO:0000256" key="17">
    <source>
        <dbReference type="ARBA" id="ARBA00030987"/>
    </source>
</evidence>
<keyword evidence="13" id="KW-0007">Acetylation</keyword>
<dbReference type="InParanoid" id="K7ESQ7"/>
<dbReference type="GO" id="GO:0005743">
    <property type="term" value="C:mitochondrial inner membrane"/>
    <property type="evidence" value="ECO:0007669"/>
    <property type="project" value="UniProtKB-SubCell"/>
</dbReference>
<comment type="subunit">
    <text evidence="4">Complex I is composed of 45 different subunits.</text>
</comment>
<evidence type="ECO:0000256" key="6">
    <source>
        <dbReference type="ARBA" id="ARBA00022448"/>
    </source>
</evidence>
<evidence type="ECO:0000256" key="5">
    <source>
        <dbReference type="ARBA" id="ARBA00018681"/>
    </source>
</evidence>
<feature type="compositionally biased region" description="Basic and acidic residues" evidence="18">
    <location>
        <begin position="1"/>
        <end position="14"/>
    </location>
</feature>
<dbReference type="OMA" id="QAHIEDP"/>
<keyword evidence="14" id="KW-0496">Mitochondrion</keyword>
<evidence type="ECO:0000313" key="21">
    <source>
        <dbReference type="Proteomes" id="UP000001595"/>
    </source>
</evidence>
<keyword evidence="9 19" id="KW-0812">Transmembrane</keyword>
<proteinExistence type="inferred from homology"/>
<evidence type="ECO:0000256" key="19">
    <source>
        <dbReference type="SAM" id="Phobius"/>
    </source>
</evidence>
<evidence type="ECO:0000256" key="18">
    <source>
        <dbReference type="SAM" id="MobiDB-lite"/>
    </source>
</evidence>
<organism evidence="20 21">
    <name type="scientific">Pongo abelii</name>
    <name type="common">Sumatran orangutan</name>
    <name type="synonym">Pongo pygmaeus abelii</name>
    <dbReference type="NCBI Taxonomy" id="9601"/>
    <lineage>
        <taxon>Eukaryota</taxon>
        <taxon>Metazoa</taxon>
        <taxon>Chordata</taxon>
        <taxon>Craniata</taxon>
        <taxon>Vertebrata</taxon>
        <taxon>Euteleostomi</taxon>
        <taxon>Mammalia</taxon>
        <taxon>Eutheria</taxon>
        <taxon>Euarchontoglires</taxon>
        <taxon>Primates</taxon>
        <taxon>Haplorrhini</taxon>
        <taxon>Catarrhini</taxon>
        <taxon>Hominidae</taxon>
        <taxon>Pongo</taxon>
    </lineage>
</organism>
<evidence type="ECO:0000256" key="14">
    <source>
        <dbReference type="ARBA" id="ARBA00023128"/>
    </source>
</evidence>
<evidence type="ECO:0000256" key="1">
    <source>
        <dbReference type="ARBA" id="ARBA00003195"/>
    </source>
</evidence>
<comment type="function">
    <text evidence="1">Accessory subunit of the mitochondrial membrane respiratory chain NADH dehydrogenase (Complex I), that is believed not to be involved in catalysis. Complex I functions in the transfer of electrons from NADH to the respiratory chain. The immediate electron acceptor for the enzyme is believed to be ubiquinone.</text>
</comment>
<keyword evidence="21" id="KW-1185">Reference proteome</keyword>
<feature type="region of interest" description="Disordered" evidence="18">
    <location>
        <begin position="1"/>
        <end position="29"/>
    </location>
</feature>
<dbReference type="InterPro" id="IPR009866">
    <property type="entry name" value="NADH_UbQ_OxRdtase_NDUFB4_su"/>
</dbReference>
<evidence type="ECO:0000256" key="10">
    <source>
        <dbReference type="ARBA" id="ARBA00022792"/>
    </source>
</evidence>
<dbReference type="Proteomes" id="UP000001595">
    <property type="component" value="Chromosome 3"/>
</dbReference>
<dbReference type="Ensembl" id="ENSPPYT00000015704.3">
    <property type="protein sequence ID" value="ENSPPYP00000015101.2"/>
    <property type="gene ID" value="ENSPPYG00000013503.3"/>
</dbReference>
<keyword evidence="12 19" id="KW-1133">Transmembrane helix</keyword>
<keyword evidence="15 19" id="KW-0472">Membrane</keyword>
<evidence type="ECO:0000256" key="15">
    <source>
        <dbReference type="ARBA" id="ARBA00023136"/>
    </source>
</evidence>
<evidence type="ECO:0000256" key="3">
    <source>
        <dbReference type="ARBA" id="ARBA00007260"/>
    </source>
</evidence>